<organism evidence="3 4">
    <name type="scientific">Botrytis elliptica</name>
    <dbReference type="NCBI Taxonomy" id="278938"/>
    <lineage>
        <taxon>Eukaryota</taxon>
        <taxon>Fungi</taxon>
        <taxon>Dikarya</taxon>
        <taxon>Ascomycota</taxon>
        <taxon>Pezizomycotina</taxon>
        <taxon>Leotiomycetes</taxon>
        <taxon>Helotiales</taxon>
        <taxon>Sclerotiniaceae</taxon>
        <taxon>Botrytis</taxon>
    </lineage>
</organism>
<name>A0A4Z1JSL6_9HELO</name>
<keyword evidence="2" id="KW-0812">Transmembrane</keyword>
<dbReference type="EMBL" id="PQXM01000143">
    <property type="protein sequence ID" value="TGO76645.1"/>
    <property type="molecule type" value="Genomic_DNA"/>
</dbReference>
<keyword evidence="4" id="KW-1185">Reference proteome</keyword>
<evidence type="ECO:0000256" key="1">
    <source>
        <dbReference type="SAM" id="MobiDB-lite"/>
    </source>
</evidence>
<protein>
    <submittedName>
        <fullName evidence="3">Uncharacterized protein</fullName>
    </submittedName>
</protein>
<gene>
    <name evidence="3" type="ORF">BELL_0144g00080</name>
</gene>
<dbReference type="AlphaFoldDB" id="A0A4Z1JSL6"/>
<proteinExistence type="predicted"/>
<reference evidence="3 4" key="1">
    <citation type="submission" date="2017-12" db="EMBL/GenBank/DDBJ databases">
        <title>Comparative genomics of Botrytis spp.</title>
        <authorList>
            <person name="Valero-Jimenez C.A."/>
            <person name="Tapia P."/>
            <person name="Veloso J."/>
            <person name="Silva-Moreno E."/>
            <person name="Staats M."/>
            <person name="Valdes J.H."/>
            <person name="Van Kan J.A.L."/>
        </authorList>
    </citation>
    <scope>NUCLEOTIDE SEQUENCE [LARGE SCALE GENOMIC DNA]</scope>
    <source>
        <strain evidence="3 4">Be9601</strain>
    </source>
</reference>
<sequence length="82" mass="9382">MSVLRQITRQRRAASTGKGQPKRAYYTQKFYQYNKDHLYVVVPVLSTAGLVAFYHRTVGFSLPHHREQMKGTGAEAAVDKRI</sequence>
<feature type="transmembrane region" description="Helical" evidence="2">
    <location>
        <begin position="38"/>
        <end position="55"/>
    </location>
</feature>
<evidence type="ECO:0000256" key="2">
    <source>
        <dbReference type="SAM" id="Phobius"/>
    </source>
</evidence>
<dbReference type="Proteomes" id="UP000297229">
    <property type="component" value="Unassembled WGS sequence"/>
</dbReference>
<evidence type="ECO:0000313" key="3">
    <source>
        <dbReference type="EMBL" id="TGO76645.1"/>
    </source>
</evidence>
<feature type="region of interest" description="Disordered" evidence="1">
    <location>
        <begin position="1"/>
        <end position="20"/>
    </location>
</feature>
<accession>A0A4Z1JSL6</accession>
<keyword evidence="2" id="KW-1133">Transmembrane helix</keyword>
<comment type="caution">
    <text evidence="3">The sequence shown here is derived from an EMBL/GenBank/DDBJ whole genome shotgun (WGS) entry which is preliminary data.</text>
</comment>
<keyword evidence="2" id="KW-0472">Membrane</keyword>
<evidence type="ECO:0000313" key="4">
    <source>
        <dbReference type="Proteomes" id="UP000297229"/>
    </source>
</evidence>